<dbReference type="InterPro" id="IPR013324">
    <property type="entry name" value="RNA_pol_sigma_r3/r4-like"/>
</dbReference>
<dbReference type="GO" id="GO:0016987">
    <property type="term" value="F:sigma factor activity"/>
    <property type="evidence" value="ECO:0007669"/>
    <property type="project" value="UniProtKB-KW"/>
</dbReference>
<dbReference type="InterPro" id="IPR007627">
    <property type="entry name" value="RNA_pol_sigma70_r2"/>
</dbReference>
<feature type="domain" description="RNA polymerase sigma-70" evidence="5">
    <location>
        <begin position="41"/>
        <end position="54"/>
    </location>
</feature>
<dbReference type="SUPFAM" id="SSF88659">
    <property type="entry name" value="Sigma3 and sigma4 domains of RNA polymerase sigma factors"/>
    <property type="match status" value="2"/>
</dbReference>
<dbReference type="InterPro" id="IPR000943">
    <property type="entry name" value="RNA_pol_sigma70"/>
</dbReference>
<proteinExistence type="predicted"/>
<dbReference type="PRINTS" id="PR00046">
    <property type="entry name" value="SIGMA70FCT"/>
</dbReference>
<dbReference type="NCBIfam" id="TIGR02937">
    <property type="entry name" value="sigma70-ECF"/>
    <property type="match status" value="1"/>
</dbReference>
<dbReference type="Gene3D" id="1.20.120.1810">
    <property type="match status" value="1"/>
</dbReference>
<keyword evidence="3" id="KW-0238">DNA-binding</keyword>
<dbReference type="PANTHER" id="PTHR30385">
    <property type="entry name" value="SIGMA FACTOR F FLAGELLAR"/>
    <property type="match status" value="1"/>
</dbReference>
<dbReference type="InterPro" id="IPR007630">
    <property type="entry name" value="RNA_pol_sigma70_r4"/>
</dbReference>
<dbReference type="Pfam" id="PF04545">
    <property type="entry name" value="Sigma70_r4"/>
    <property type="match status" value="1"/>
</dbReference>
<keyword evidence="1" id="KW-0805">Transcription regulation</keyword>
<protein>
    <recommendedName>
        <fullName evidence="5">RNA polymerase sigma-70 domain-containing protein</fullName>
    </recommendedName>
</protein>
<gene>
    <name evidence="6" type="ORF">CARN1_1818</name>
</gene>
<dbReference type="Gene3D" id="1.10.10.10">
    <property type="entry name" value="Winged helix-like DNA-binding domain superfamily/Winged helix DNA-binding domain"/>
    <property type="match status" value="2"/>
</dbReference>
<dbReference type="GO" id="GO:0006352">
    <property type="term" value="P:DNA-templated transcription initiation"/>
    <property type="evidence" value="ECO:0007669"/>
    <property type="project" value="InterPro"/>
</dbReference>
<keyword evidence="4" id="KW-0804">Transcription</keyword>
<dbReference type="AlphaFoldDB" id="E6PE30"/>
<dbReference type="EMBL" id="CABL01000002">
    <property type="protein sequence ID" value="CBH74715.1"/>
    <property type="molecule type" value="Genomic_DNA"/>
</dbReference>
<keyword evidence="2" id="KW-0731">Sigma factor</keyword>
<dbReference type="InterPro" id="IPR036388">
    <property type="entry name" value="WH-like_DNA-bd_sf"/>
</dbReference>
<evidence type="ECO:0000259" key="5">
    <source>
        <dbReference type="PROSITE" id="PS00715"/>
    </source>
</evidence>
<dbReference type="PROSITE" id="PS00715">
    <property type="entry name" value="SIGMA70_1"/>
    <property type="match status" value="1"/>
</dbReference>
<organism evidence="6">
    <name type="scientific">mine drainage metagenome</name>
    <dbReference type="NCBI Taxonomy" id="410659"/>
    <lineage>
        <taxon>unclassified sequences</taxon>
        <taxon>metagenomes</taxon>
        <taxon>ecological metagenomes</taxon>
    </lineage>
</organism>
<dbReference type="Pfam" id="PF04542">
    <property type="entry name" value="Sigma70_r2"/>
    <property type="match status" value="1"/>
</dbReference>
<evidence type="ECO:0000256" key="1">
    <source>
        <dbReference type="ARBA" id="ARBA00023015"/>
    </source>
</evidence>
<name>E6PE30_9ZZZZ</name>
<evidence type="ECO:0000256" key="4">
    <source>
        <dbReference type="ARBA" id="ARBA00023163"/>
    </source>
</evidence>
<reference evidence="6" key="1">
    <citation type="submission" date="2009-10" db="EMBL/GenBank/DDBJ databases">
        <title>Diversity of trophic interactions inside an arsenic-rich microbial ecosystem.</title>
        <authorList>
            <person name="Bertin P.N."/>
            <person name="Heinrich-Salmeron A."/>
            <person name="Pelletier E."/>
            <person name="Goulhen-Chollet F."/>
            <person name="Arsene-Ploetze F."/>
            <person name="Gallien S."/>
            <person name="Calteau A."/>
            <person name="Vallenet D."/>
            <person name="Casiot C."/>
            <person name="Chane-Woon-Ming B."/>
            <person name="Giloteaux L."/>
            <person name="Barakat M."/>
            <person name="Bonnefoy V."/>
            <person name="Bruneel O."/>
            <person name="Chandler M."/>
            <person name="Cleiss J."/>
            <person name="Duran R."/>
            <person name="Elbaz-Poulichet F."/>
            <person name="Fonknechten N."/>
            <person name="Lauga B."/>
            <person name="Mornico D."/>
            <person name="Ortet P."/>
            <person name="Schaeffer C."/>
            <person name="Siguier P."/>
            <person name="Alexander Thil Smith A."/>
            <person name="Van Dorsselaer A."/>
            <person name="Weissenbach J."/>
            <person name="Medigue C."/>
            <person name="Le Paslier D."/>
        </authorList>
    </citation>
    <scope>NUCLEOTIDE SEQUENCE</scope>
</reference>
<comment type="caution">
    <text evidence="6">The sequence shown here is derived from an EMBL/GenBank/DDBJ whole genome shotgun (WGS) entry which is preliminary data.</text>
</comment>
<dbReference type="InterPro" id="IPR014284">
    <property type="entry name" value="RNA_pol_sigma-70_dom"/>
</dbReference>
<dbReference type="GO" id="GO:0003677">
    <property type="term" value="F:DNA binding"/>
    <property type="evidence" value="ECO:0007669"/>
    <property type="project" value="UniProtKB-KW"/>
</dbReference>
<accession>E6PE30</accession>
<evidence type="ECO:0000256" key="3">
    <source>
        <dbReference type="ARBA" id="ARBA00023125"/>
    </source>
</evidence>
<dbReference type="SUPFAM" id="SSF88946">
    <property type="entry name" value="Sigma2 domain of RNA polymerase sigma factors"/>
    <property type="match status" value="1"/>
</dbReference>
<evidence type="ECO:0000256" key="2">
    <source>
        <dbReference type="ARBA" id="ARBA00023082"/>
    </source>
</evidence>
<dbReference type="InterPro" id="IPR013325">
    <property type="entry name" value="RNA_pol_sigma_r2"/>
</dbReference>
<evidence type="ECO:0000313" key="6">
    <source>
        <dbReference type="EMBL" id="CBH74715.1"/>
    </source>
</evidence>
<dbReference type="PANTHER" id="PTHR30385:SF4">
    <property type="entry name" value="RNA POLYMERASE SIGMA-E FACTOR"/>
    <property type="match status" value="1"/>
</dbReference>
<sequence>MTAPVAQNTHQYSRDELFQNYDYLCVNAARRYRGDPICYDDLLQIGRVGLIKAIDRYNPYLGVPFAAYAWASIIGEVRHAFRDQTELIRRPRSARHRERQARRVSERLTHQLGRAPTYGELQDALVEVVGRAPLSEPIRIAPLDAVDRAAPSLEAEIDRVVDSLALGVCMRELTELERIVVVRIYMSGADLAGLAAQLGYSTRQICRIRKNALQKLAARYVQR</sequence>